<evidence type="ECO:0000256" key="2">
    <source>
        <dbReference type="SAM" id="Phobius"/>
    </source>
</evidence>
<keyword evidence="4" id="KW-1185">Reference proteome</keyword>
<proteinExistence type="predicted"/>
<dbReference type="VEuPathDB" id="FungiDB:Z517_12263"/>
<dbReference type="GeneID" id="25311753"/>
<keyword evidence="2" id="KW-1133">Transmembrane helix</keyword>
<accession>A0A0D2G0K3</accession>
<feature type="region of interest" description="Disordered" evidence="1">
    <location>
        <begin position="141"/>
        <end position="183"/>
    </location>
</feature>
<evidence type="ECO:0000313" key="3">
    <source>
        <dbReference type="EMBL" id="KIW74323.1"/>
    </source>
</evidence>
<dbReference type="HOGENOM" id="CLU_1057821_0_0_1"/>
<feature type="region of interest" description="Disordered" evidence="1">
    <location>
        <begin position="64"/>
        <end position="85"/>
    </location>
</feature>
<feature type="compositionally biased region" description="Polar residues" evidence="1">
    <location>
        <begin position="1"/>
        <end position="15"/>
    </location>
</feature>
<dbReference type="Proteomes" id="UP000053029">
    <property type="component" value="Unassembled WGS sequence"/>
</dbReference>
<feature type="transmembrane region" description="Helical" evidence="2">
    <location>
        <begin position="33"/>
        <end position="53"/>
    </location>
</feature>
<reference evidence="3 4" key="1">
    <citation type="submission" date="2015-01" db="EMBL/GenBank/DDBJ databases">
        <title>The Genome Sequence of Fonsecaea pedrosoi CBS 271.37.</title>
        <authorList>
            <consortium name="The Broad Institute Genomics Platform"/>
            <person name="Cuomo C."/>
            <person name="de Hoog S."/>
            <person name="Gorbushina A."/>
            <person name="Stielow B."/>
            <person name="Teixiera M."/>
            <person name="Abouelleil A."/>
            <person name="Chapman S.B."/>
            <person name="Priest M."/>
            <person name="Young S.K."/>
            <person name="Wortman J."/>
            <person name="Nusbaum C."/>
            <person name="Birren B."/>
        </authorList>
    </citation>
    <scope>NUCLEOTIDE SEQUENCE [LARGE SCALE GENOMIC DNA]</scope>
    <source>
        <strain evidence="3 4">CBS 271.37</strain>
    </source>
</reference>
<dbReference type="EMBL" id="KN846977">
    <property type="protein sequence ID" value="KIW74323.1"/>
    <property type="molecule type" value="Genomic_DNA"/>
</dbReference>
<evidence type="ECO:0000313" key="4">
    <source>
        <dbReference type="Proteomes" id="UP000053029"/>
    </source>
</evidence>
<dbReference type="AlphaFoldDB" id="A0A0D2G0K3"/>
<sequence>MPFSSASDEAFSRSTVMAPHQVDPSQPTNLECLLIHTIYALSFCILLCILILFRQTRNQGQRSDLREHALESDPKDQGSTHSDQHLTRSMVPLTGSSHTVHDSSPMRSGPVTSGYLASAAKAANARKVDFEVRARGRKLGAMANAGPSDETRSIYDEPDSSWRRHSYPQPSQQGGLLHDNSSADLSPIPDGIPSWNCQRGNAATIVIARGLGKFGVVQMGLRLDRIKRQRCKKLDIPRTWNTNGSSFEWTNGVGGFWVGSTLV</sequence>
<gene>
    <name evidence="3" type="ORF">Z517_12263</name>
</gene>
<keyword evidence="2" id="KW-0472">Membrane</keyword>
<feature type="compositionally biased region" description="Polar residues" evidence="1">
    <location>
        <begin position="168"/>
        <end position="183"/>
    </location>
</feature>
<organism evidence="3 4">
    <name type="scientific">Fonsecaea pedrosoi CBS 271.37</name>
    <dbReference type="NCBI Taxonomy" id="1442368"/>
    <lineage>
        <taxon>Eukaryota</taxon>
        <taxon>Fungi</taxon>
        <taxon>Dikarya</taxon>
        <taxon>Ascomycota</taxon>
        <taxon>Pezizomycotina</taxon>
        <taxon>Eurotiomycetes</taxon>
        <taxon>Chaetothyriomycetidae</taxon>
        <taxon>Chaetothyriales</taxon>
        <taxon>Herpotrichiellaceae</taxon>
        <taxon>Fonsecaea</taxon>
    </lineage>
</organism>
<keyword evidence="2" id="KW-0812">Transmembrane</keyword>
<evidence type="ECO:0000256" key="1">
    <source>
        <dbReference type="SAM" id="MobiDB-lite"/>
    </source>
</evidence>
<dbReference type="RefSeq" id="XP_013278131.1">
    <property type="nucleotide sequence ID" value="XM_013422677.1"/>
</dbReference>
<protein>
    <submittedName>
        <fullName evidence="3">Unplaced genomic scaffold supercont1.9, whole genome shotgun sequence</fullName>
    </submittedName>
</protein>
<name>A0A0D2G0K3_9EURO</name>
<feature type="region of interest" description="Disordered" evidence="1">
    <location>
        <begin position="1"/>
        <end position="23"/>
    </location>
</feature>